<feature type="compositionally biased region" description="Low complexity" evidence="1">
    <location>
        <begin position="595"/>
        <end position="619"/>
    </location>
</feature>
<dbReference type="InterPro" id="IPR042178">
    <property type="entry name" value="Serpin_sf_1"/>
</dbReference>
<comment type="caution">
    <text evidence="3">The sequence shown here is derived from an EMBL/GenBank/DDBJ whole genome shotgun (WGS) entry which is preliminary data.</text>
</comment>
<keyword evidence="4" id="KW-1185">Reference proteome</keyword>
<gene>
    <name evidence="3" type="ORF">QR680_008375</name>
</gene>
<dbReference type="Pfam" id="PF00079">
    <property type="entry name" value="Serpin"/>
    <property type="match status" value="1"/>
</dbReference>
<dbReference type="Gene3D" id="2.30.39.10">
    <property type="entry name" value="Alpha-1-antitrypsin, domain 1"/>
    <property type="match status" value="1"/>
</dbReference>
<dbReference type="Proteomes" id="UP001175271">
    <property type="component" value="Unassembled WGS sequence"/>
</dbReference>
<reference evidence="3" key="1">
    <citation type="submission" date="2023-06" db="EMBL/GenBank/DDBJ databases">
        <title>Genomic analysis of the entomopathogenic nematode Steinernema hermaphroditum.</title>
        <authorList>
            <person name="Schwarz E.M."/>
            <person name="Heppert J.K."/>
            <person name="Baniya A."/>
            <person name="Schwartz H.T."/>
            <person name="Tan C.-H."/>
            <person name="Antoshechkin I."/>
            <person name="Sternberg P.W."/>
            <person name="Goodrich-Blair H."/>
            <person name="Dillman A.R."/>
        </authorList>
    </citation>
    <scope>NUCLEOTIDE SEQUENCE</scope>
    <source>
        <strain evidence="3">PS9179</strain>
        <tissue evidence="3">Whole animal</tissue>
    </source>
</reference>
<name>A0AA39IIS3_9BILA</name>
<feature type="compositionally biased region" description="Low complexity" evidence="1">
    <location>
        <begin position="632"/>
        <end position="648"/>
    </location>
</feature>
<dbReference type="SUPFAM" id="SSF56574">
    <property type="entry name" value="Serpins"/>
    <property type="match status" value="1"/>
</dbReference>
<dbReference type="InterPro" id="IPR023796">
    <property type="entry name" value="Serpin_dom"/>
</dbReference>
<organism evidence="3 4">
    <name type="scientific">Steinernema hermaphroditum</name>
    <dbReference type="NCBI Taxonomy" id="289476"/>
    <lineage>
        <taxon>Eukaryota</taxon>
        <taxon>Metazoa</taxon>
        <taxon>Ecdysozoa</taxon>
        <taxon>Nematoda</taxon>
        <taxon>Chromadorea</taxon>
        <taxon>Rhabditida</taxon>
        <taxon>Tylenchina</taxon>
        <taxon>Panagrolaimomorpha</taxon>
        <taxon>Strongyloidoidea</taxon>
        <taxon>Steinernematidae</taxon>
        <taxon>Steinernema</taxon>
    </lineage>
</organism>
<sequence>MAANNCSESKIDASQLATVWDAPHLLDISLDIIRSAVSKKVNESIIPINELQTYRRTYEECNICVSPLEVLRGFGAVLLMAESQTYTDILHCLRKCLYGPKAAKQSAQEIHQQLFKLNHEYVCSLTSSAVRIFFEKRSVLPFDRDIVRVMNAFYMEPSPPGFEELKANETVLRQMNFQTSPSGYQTRLQINRAMKIATNGTVEHVVRRDLAPDWRARFVVASCMDGNFYWKVTGLSEPRKTYFYDASDHLAEKRSTVKAVKAECAVRTTVWKSRRIMELDSYDKDVKLYIIQPLYTELTNHELSTMTGDVLREFIEVCSRLPQQSTTVMMPLMSMACPFGVRPAFDKAKGGFLSNLFSGKKGVKSTIPSIERAFSPYESDFNRVLAVEKGFGAAFVFALYEHYHKTKFNIMLSQRAPLNPDEVRSIISPPQAKTLPPEALDNIDNVRLPQRLKLVTIRDETKSSTLGSNVRPSEQVRQAAAAIESELAFAPIKKKSEDAAMPENEEEGRVGSQLEATQSAMSDVRQGSARTSAFTTFLKPKRTDSNPGTASTISSSRLTRRSDCTQRTLRGDVPASPGDSNSERQNAGEEGEGYNGENTNAPNGELQAEAAANAEQMNESKAPRSNTPTPNSASKARQSSSKQRAKSSNGRSYVTYRELRQGHRTGSNKLAREDRSVSLRYELDDACCDDSHMSTTSHGKEGHYVGMDAEINIDSSFLFVAVATNPINARRFPLYVGRFTNIDETYSGGFGFGRNLEEMEQAGEQ</sequence>
<evidence type="ECO:0000313" key="3">
    <source>
        <dbReference type="EMBL" id="KAK0423864.1"/>
    </source>
</evidence>
<feature type="region of interest" description="Disordered" evidence="1">
    <location>
        <begin position="494"/>
        <end position="673"/>
    </location>
</feature>
<evidence type="ECO:0000259" key="2">
    <source>
        <dbReference type="Pfam" id="PF00079"/>
    </source>
</evidence>
<evidence type="ECO:0000256" key="1">
    <source>
        <dbReference type="SAM" id="MobiDB-lite"/>
    </source>
</evidence>
<evidence type="ECO:0000313" key="4">
    <source>
        <dbReference type="Proteomes" id="UP001175271"/>
    </source>
</evidence>
<dbReference type="InterPro" id="IPR042185">
    <property type="entry name" value="Serpin_sf_2"/>
</dbReference>
<proteinExistence type="predicted"/>
<dbReference type="EMBL" id="JAUCMV010000001">
    <property type="protein sequence ID" value="KAK0423864.1"/>
    <property type="molecule type" value="Genomic_DNA"/>
</dbReference>
<accession>A0AA39IIS3</accession>
<feature type="domain" description="Serpin" evidence="2">
    <location>
        <begin position="55"/>
        <end position="336"/>
    </location>
</feature>
<protein>
    <recommendedName>
        <fullName evidence="2">Serpin domain-containing protein</fullName>
    </recommendedName>
</protein>
<dbReference type="Gene3D" id="3.30.497.10">
    <property type="entry name" value="Antithrombin, subunit I, domain 2"/>
    <property type="match status" value="1"/>
</dbReference>
<dbReference type="AlphaFoldDB" id="A0AA39IIS3"/>
<dbReference type="InterPro" id="IPR036186">
    <property type="entry name" value="Serpin_sf"/>
</dbReference>